<dbReference type="EMBL" id="QGDO01000002">
    <property type="protein sequence ID" value="PWJ42677.1"/>
    <property type="molecule type" value="Genomic_DNA"/>
</dbReference>
<evidence type="ECO:0000313" key="3">
    <source>
        <dbReference type="Proteomes" id="UP000245535"/>
    </source>
</evidence>
<keyword evidence="1" id="KW-0812">Transmembrane</keyword>
<proteinExistence type="predicted"/>
<accession>A0A315ZZ82</accession>
<reference evidence="2 3" key="1">
    <citation type="submission" date="2018-03" db="EMBL/GenBank/DDBJ databases">
        <title>Genomic Encyclopedia of Archaeal and Bacterial Type Strains, Phase II (KMG-II): from individual species to whole genera.</title>
        <authorList>
            <person name="Goeker M."/>
        </authorList>
    </citation>
    <scope>NUCLEOTIDE SEQUENCE [LARGE SCALE GENOMIC DNA]</scope>
    <source>
        <strain evidence="2 3">DSM 28229</strain>
    </source>
</reference>
<keyword evidence="1" id="KW-1133">Transmembrane helix</keyword>
<organism evidence="2 3">
    <name type="scientific">Sediminitomix flava</name>
    <dbReference type="NCBI Taxonomy" id="379075"/>
    <lineage>
        <taxon>Bacteria</taxon>
        <taxon>Pseudomonadati</taxon>
        <taxon>Bacteroidota</taxon>
        <taxon>Cytophagia</taxon>
        <taxon>Cytophagales</taxon>
        <taxon>Flammeovirgaceae</taxon>
        <taxon>Sediminitomix</taxon>
    </lineage>
</organism>
<feature type="transmembrane region" description="Helical" evidence="1">
    <location>
        <begin position="6"/>
        <end position="26"/>
    </location>
</feature>
<gene>
    <name evidence="2" type="ORF">BC781_102222</name>
</gene>
<keyword evidence="3" id="KW-1185">Reference proteome</keyword>
<dbReference type="Proteomes" id="UP000245535">
    <property type="component" value="Unassembled WGS sequence"/>
</dbReference>
<evidence type="ECO:0000256" key="1">
    <source>
        <dbReference type="SAM" id="Phobius"/>
    </source>
</evidence>
<dbReference type="AlphaFoldDB" id="A0A315ZZ82"/>
<protein>
    <submittedName>
        <fullName evidence="2">Uncharacterized protein</fullName>
    </submittedName>
</protein>
<sequence length="129" mass="14502">MNSNTLEFGTLVGILFFTINLIFQYHLVNLAYRKKRSVLIWFMIGLISPIIVYYIIKQLKTITKDPTYGQNIIAPNDIENVYNTSSGVYVLGGGKVILNNEIAGDGKHKLGFLLNIHVENGLIQKVSPF</sequence>
<comment type="caution">
    <text evidence="2">The sequence shown here is derived from an EMBL/GenBank/DDBJ whole genome shotgun (WGS) entry which is preliminary data.</text>
</comment>
<name>A0A315ZZ82_SEDFL</name>
<feature type="transmembrane region" description="Helical" evidence="1">
    <location>
        <begin position="38"/>
        <end position="56"/>
    </location>
</feature>
<evidence type="ECO:0000313" key="2">
    <source>
        <dbReference type="EMBL" id="PWJ42677.1"/>
    </source>
</evidence>
<keyword evidence="1" id="KW-0472">Membrane</keyword>